<gene>
    <name evidence="3" type="ORF">E1J38_003575</name>
</gene>
<evidence type="ECO:0000313" key="3">
    <source>
        <dbReference type="EMBL" id="TWO33865.1"/>
    </source>
</evidence>
<dbReference type="Pfam" id="PF21544">
    <property type="entry name" value="PorZ_N_b_propeller"/>
    <property type="match status" value="1"/>
</dbReference>
<dbReference type="RefSeq" id="WP_133355811.1">
    <property type="nucleotide sequence ID" value="NZ_SMZJ02000002.1"/>
</dbReference>
<name>A0A562YH20_9FLAO</name>
<proteinExistence type="predicted"/>
<reference evidence="3 4" key="1">
    <citation type="submission" date="2019-03" db="EMBL/GenBank/DDBJ databases">
        <authorList>
            <person name="Zhong Y.L."/>
        </authorList>
    </citation>
    <scope>NUCLEOTIDE SEQUENCE [LARGE SCALE GENOMIC DNA]</scope>
    <source>
        <strain evidence="3 4">W255</strain>
    </source>
</reference>
<dbReference type="InterPro" id="IPR011110">
    <property type="entry name" value="Reg_prop"/>
</dbReference>
<dbReference type="Proteomes" id="UP000295814">
    <property type="component" value="Unassembled WGS sequence"/>
</dbReference>
<dbReference type="EMBL" id="SMZJ02000002">
    <property type="protein sequence ID" value="TWO33865.1"/>
    <property type="molecule type" value="Genomic_DNA"/>
</dbReference>
<evidence type="ECO:0000259" key="2">
    <source>
        <dbReference type="Pfam" id="PF21544"/>
    </source>
</evidence>
<sequence length="783" mass="87994">MSKNYIVLLISCFSFLSFSQDYSALWKGYFSYNSIREVIKGGDKIYAASDNAIFSLDLLTNEIEEINTVNGLSGETISTIYYSEDYKLLVIGYEIGLIEIVFDNGNEVLSVVDIIEKATIPVTDKRINHFNPYQNLIYISTNYGISVFDLERLEFGDTYFIGNNGIQIQVNQTTVFGDFIYAACSDGNGIKKAQVSNPNLIDFQNWQTLFSGNYLFIETHETRLYTVNDGNRIYDITNDILNEQFVYTDRPLDVKSDNENLVVTTENHVFVYNMSFSLISQIPISVDFDTEYTSATIYSDSVYIGTQDFGILKTTILNPILFEEIHPDGPLMNIPFSIQAESTGLWVTFGEYNSQLNPYPLNSRGISHLKEEVWVNTKYKDLGFEARCLNTISINPFNNNQVFISSFFDGVLEVNDDIPENLFNESNSTLEDLVIPNNPNYIGDIRVAASAFDQNGVLWMMNSRVDDPLNSYNPIANQWNSYSFSDVIIDGFGDDSGFVDIAIGSDNVKWVTSQFHGVIGFNENGNPKIKNIVGEEKNFPSRDVRSIALDKRNQLWIGTLKGLRVLYNTSSFFTDDNVQVEEIIIEEDGIAKELLFEQFVTDIEVDGSNNKWIGTADSGLFYFSSDGQNTIFHFTKSNSPLPSNTINDVSLDNSNGIVYIATSRGLVSFRSGGSSPFEDLTSAYAYPNPVRPGFNIVDEKVKIKDISENINIKITDIEGNLVAEAQSRVNQRYSGYNLEIDGGTAYWNGKNLANNIVASGVYLVMLSDLDTFETKVIKLMVVR</sequence>
<reference evidence="3 4" key="2">
    <citation type="submission" date="2019-07" db="EMBL/GenBank/DDBJ databases">
        <title>Seonamhaeicola sp. W255 draft genome.</title>
        <authorList>
            <person name="Zhang X.-Y."/>
            <person name="Zhang R."/>
            <person name="Zhong Y.-L."/>
            <person name="Du Z.-J."/>
        </authorList>
    </citation>
    <scope>NUCLEOTIDE SEQUENCE [LARGE SCALE GENOMIC DNA]</scope>
    <source>
        <strain evidence="3 4">W255</strain>
    </source>
</reference>
<dbReference type="OrthoDB" id="9807410at2"/>
<dbReference type="Gene3D" id="2.60.40.4070">
    <property type="match status" value="1"/>
</dbReference>
<accession>A0A562YH20</accession>
<dbReference type="InterPro" id="IPR048954">
    <property type="entry name" value="PorZ_N"/>
</dbReference>
<dbReference type="AlphaFoldDB" id="A0A562YH20"/>
<organism evidence="3 4">
    <name type="scientific">Seonamhaeicola sediminis</name>
    <dbReference type="NCBI Taxonomy" id="2528206"/>
    <lineage>
        <taxon>Bacteria</taxon>
        <taxon>Pseudomonadati</taxon>
        <taxon>Bacteroidota</taxon>
        <taxon>Flavobacteriia</taxon>
        <taxon>Flavobacteriales</taxon>
        <taxon>Flavobacteriaceae</taxon>
    </lineage>
</organism>
<keyword evidence="1" id="KW-0732">Signal</keyword>
<dbReference type="Gene3D" id="2.130.10.10">
    <property type="entry name" value="YVTN repeat-like/Quinoprotein amine dehydrogenase"/>
    <property type="match status" value="3"/>
</dbReference>
<comment type="caution">
    <text evidence="3">The sequence shown here is derived from an EMBL/GenBank/DDBJ whole genome shotgun (WGS) entry which is preliminary data.</text>
</comment>
<evidence type="ECO:0000256" key="1">
    <source>
        <dbReference type="SAM" id="SignalP"/>
    </source>
</evidence>
<dbReference type="Pfam" id="PF07494">
    <property type="entry name" value="Reg_prop"/>
    <property type="match status" value="1"/>
</dbReference>
<evidence type="ECO:0000313" key="4">
    <source>
        <dbReference type="Proteomes" id="UP000295814"/>
    </source>
</evidence>
<dbReference type="InterPro" id="IPR015943">
    <property type="entry name" value="WD40/YVTN_repeat-like_dom_sf"/>
</dbReference>
<feature type="chain" id="PRO_5022796165" evidence="1">
    <location>
        <begin position="20"/>
        <end position="783"/>
    </location>
</feature>
<keyword evidence="4" id="KW-1185">Reference proteome</keyword>
<dbReference type="SUPFAM" id="SSF63825">
    <property type="entry name" value="YWTD domain"/>
    <property type="match status" value="1"/>
</dbReference>
<dbReference type="SUPFAM" id="SSF101898">
    <property type="entry name" value="NHL repeat"/>
    <property type="match status" value="1"/>
</dbReference>
<protein>
    <submittedName>
        <fullName evidence="3">ABC transporter substrate-binding protein</fullName>
    </submittedName>
</protein>
<feature type="signal peptide" evidence="1">
    <location>
        <begin position="1"/>
        <end position="19"/>
    </location>
</feature>
<feature type="domain" description="PorZ N-terminal beta-propeller" evidence="2">
    <location>
        <begin position="45"/>
        <end position="207"/>
    </location>
</feature>